<evidence type="ECO:0000256" key="3">
    <source>
        <dbReference type="ARBA" id="ARBA00022692"/>
    </source>
</evidence>
<organism evidence="12 13">
    <name type="scientific">Rhodnius prolixus</name>
    <name type="common">Triatomid bug</name>
    <dbReference type="NCBI Taxonomy" id="13249"/>
    <lineage>
        <taxon>Eukaryota</taxon>
        <taxon>Metazoa</taxon>
        <taxon>Ecdysozoa</taxon>
        <taxon>Arthropoda</taxon>
        <taxon>Hexapoda</taxon>
        <taxon>Insecta</taxon>
        <taxon>Pterygota</taxon>
        <taxon>Neoptera</taxon>
        <taxon>Paraneoptera</taxon>
        <taxon>Hemiptera</taxon>
        <taxon>Heteroptera</taxon>
        <taxon>Panheteroptera</taxon>
        <taxon>Cimicomorpha</taxon>
        <taxon>Reduviidae</taxon>
        <taxon>Triatominae</taxon>
        <taxon>Rhodnius</taxon>
    </lineage>
</organism>
<dbReference type="Proteomes" id="UP000015103">
    <property type="component" value="Unassembled WGS sequence"/>
</dbReference>
<keyword evidence="8 11" id="KW-1133">Transmembrane helix</keyword>
<evidence type="ECO:0000256" key="2">
    <source>
        <dbReference type="ARBA" id="ARBA00022679"/>
    </source>
</evidence>
<evidence type="ECO:0000256" key="1">
    <source>
        <dbReference type="ARBA" id="ARBA00004141"/>
    </source>
</evidence>
<sequence length="295" mass="32992">MSESNVSESPEHTDPETENKDAKAKAEAEEEIPISAKILPNVLSSTEQINVTTSLHTKSREDSAIQCSIFLEEGAKSTSFVSSNTIPVNSYLSSDHLAAGVSDLEKEFESFCRICHEVEKKESFISPCKCKGTISWVHKACVERWLAERDINKCEICGFSYNTIRVPKYNVFKAFYVWLTSDDTQRDRRDVALDLLGMSLFAPLVTTGTYVGLILADAVESLPPNEDNNVSFLQILLLASGRLTMLSVISLLVTVDVAYATWIAIRVQNHVNNWCSWFRRNTMVTLLPSSNDQHD</sequence>
<keyword evidence="6" id="KW-0833">Ubl conjugation pathway</keyword>
<dbReference type="GO" id="GO:0004842">
    <property type="term" value="F:ubiquitin-protein transferase activity"/>
    <property type="evidence" value="ECO:0007669"/>
    <property type="project" value="TreeGrafter"/>
</dbReference>
<keyword evidence="5" id="KW-0863">Zinc-finger</keyword>
<dbReference type="InterPro" id="IPR013083">
    <property type="entry name" value="Znf_RING/FYVE/PHD"/>
</dbReference>
<evidence type="ECO:0000256" key="6">
    <source>
        <dbReference type="ARBA" id="ARBA00022786"/>
    </source>
</evidence>
<dbReference type="HOGENOM" id="CLU_944322_0_0_1"/>
<feature type="region of interest" description="Disordered" evidence="10">
    <location>
        <begin position="1"/>
        <end position="31"/>
    </location>
</feature>
<dbReference type="GeneID" id="141447707"/>
<reference evidence="12" key="1">
    <citation type="submission" date="2015-05" db="UniProtKB">
        <authorList>
            <consortium name="EnsemblMetazoa"/>
        </authorList>
    </citation>
    <scope>IDENTIFICATION</scope>
</reference>
<evidence type="ECO:0000256" key="8">
    <source>
        <dbReference type="ARBA" id="ARBA00022989"/>
    </source>
</evidence>
<keyword evidence="2" id="KW-0808">Transferase</keyword>
<dbReference type="Gene3D" id="3.30.40.10">
    <property type="entry name" value="Zinc/RING finger domain, C3HC4 (zinc finger)"/>
    <property type="match status" value="1"/>
</dbReference>
<dbReference type="EnsemblMetazoa" id="RPRC005732-RA">
    <property type="protein sequence ID" value="RPRC005732-PA"/>
    <property type="gene ID" value="RPRC005732"/>
</dbReference>
<name>T1HNV8_RHOPR</name>
<keyword evidence="13" id="KW-1185">Reference proteome</keyword>
<dbReference type="RefSeq" id="XP_073971559.1">
    <property type="nucleotide sequence ID" value="XM_074115458.1"/>
</dbReference>
<dbReference type="GO" id="GO:0016567">
    <property type="term" value="P:protein ubiquitination"/>
    <property type="evidence" value="ECO:0007669"/>
    <property type="project" value="TreeGrafter"/>
</dbReference>
<proteinExistence type="predicted"/>
<dbReference type="InParanoid" id="T1HNV8"/>
<evidence type="ECO:0000313" key="12">
    <source>
        <dbReference type="EnsemblMetazoa" id="RPRC005732-PA"/>
    </source>
</evidence>
<dbReference type="InterPro" id="IPR011016">
    <property type="entry name" value="Znf_RING-CH"/>
</dbReference>
<keyword evidence="9 11" id="KW-0472">Membrane</keyword>
<evidence type="ECO:0000256" key="7">
    <source>
        <dbReference type="ARBA" id="ARBA00022833"/>
    </source>
</evidence>
<evidence type="ECO:0000256" key="5">
    <source>
        <dbReference type="ARBA" id="ARBA00022771"/>
    </source>
</evidence>
<dbReference type="VEuPathDB" id="VectorBase:RPRC005732"/>
<dbReference type="GO" id="GO:0008270">
    <property type="term" value="F:zinc ion binding"/>
    <property type="evidence" value="ECO:0007669"/>
    <property type="project" value="UniProtKB-KW"/>
</dbReference>
<dbReference type="eggNOG" id="KOG1609">
    <property type="taxonomic scope" value="Eukaryota"/>
</dbReference>
<evidence type="ECO:0000256" key="10">
    <source>
        <dbReference type="SAM" id="MobiDB-lite"/>
    </source>
</evidence>
<keyword evidence="7" id="KW-0862">Zinc</keyword>
<dbReference type="SMART" id="SM00744">
    <property type="entry name" value="RINGv"/>
    <property type="match status" value="1"/>
</dbReference>
<dbReference type="AlphaFoldDB" id="T1HNV8"/>
<dbReference type="PANTHER" id="PTHR46065">
    <property type="entry name" value="E3 UBIQUITIN-PROTEIN LIGASE MARCH 2/3 FAMILY MEMBER"/>
    <property type="match status" value="1"/>
</dbReference>
<evidence type="ECO:0000256" key="9">
    <source>
        <dbReference type="ARBA" id="ARBA00023136"/>
    </source>
</evidence>
<dbReference type="PANTHER" id="PTHR46065:SF3">
    <property type="entry name" value="FI20425P1"/>
    <property type="match status" value="1"/>
</dbReference>
<dbReference type="PROSITE" id="PS51292">
    <property type="entry name" value="ZF_RING_CH"/>
    <property type="match status" value="1"/>
</dbReference>
<comment type="subcellular location">
    <subcellularLocation>
        <location evidence="1">Membrane</location>
        <topology evidence="1">Multi-pass membrane protein</topology>
    </subcellularLocation>
</comment>
<feature type="transmembrane region" description="Helical" evidence="11">
    <location>
        <begin position="195"/>
        <end position="215"/>
    </location>
</feature>
<dbReference type="SUPFAM" id="SSF57850">
    <property type="entry name" value="RING/U-box"/>
    <property type="match status" value="1"/>
</dbReference>
<dbReference type="EMBL" id="ACPB03018082">
    <property type="status" value="NOT_ANNOTATED_CDS"/>
    <property type="molecule type" value="Genomic_DNA"/>
</dbReference>
<dbReference type="OMA" id="VAYATWI"/>
<dbReference type="GO" id="GO:0016020">
    <property type="term" value="C:membrane"/>
    <property type="evidence" value="ECO:0007669"/>
    <property type="project" value="UniProtKB-SubCell"/>
</dbReference>
<dbReference type="EMBL" id="ACPB03018083">
    <property type="status" value="NOT_ANNOTATED_CDS"/>
    <property type="molecule type" value="Genomic_DNA"/>
</dbReference>
<feature type="compositionally biased region" description="Basic and acidic residues" evidence="10">
    <location>
        <begin position="9"/>
        <end position="27"/>
    </location>
</feature>
<protein>
    <submittedName>
        <fullName evidence="12">RING-CH-type domain-containing protein</fullName>
    </submittedName>
</protein>
<dbReference type="STRING" id="13249.T1HNV8"/>
<evidence type="ECO:0000256" key="11">
    <source>
        <dbReference type="SAM" id="Phobius"/>
    </source>
</evidence>
<keyword evidence="4" id="KW-0479">Metal-binding</keyword>
<keyword evidence="3 11" id="KW-0812">Transmembrane</keyword>
<evidence type="ECO:0000313" key="13">
    <source>
        <dbReference type="Proteomes" id="UP000015103"/>
    </source>
</evidence>
<accession>T1HNV8</accession>
<feature type="transmembrane region" description="Helical" evidence="11">
    <location>
        <begin position="235"/>
        <end position="259"/>
    </location>
</feature>
<dbReference type="Pfam" id="PF12906">
    <property type="entry name" value="RINGv"/>
    <property type="match status" value="1"/>
</dbReference>
<evidence type="ECO:0000256" key="4">
    <source>
        <dbReference type="ARBA" id="ARBA00022723"/>
    </source>
</evidence>